<organism evidence="7 8">
    <name type="scientific">Luteimonas vadosa</name>
    <dbReference type="NCBI Taxonomy" id="1165507"/>
    <lineage>
        <taxon>Bacteria</taxon>
        <taxon>Pseudomonadati</taxon>
        <taxon>Pseudomonadota</taxon>
        <taxon>Gammaproteobacteria</taxon>
        <taxon>Lysobacterales</taxon>
        <taxon>Lysobacteraceae</taxon>
        <taxon>Luteimonas</taxon>
    </lineage>
</organism>
<dbReference type="EMBL" id="BAABJY010000002">
    <property type="protein sequence ID" value="GAA4867792.1"/>
    <property type="molecule type" value="Genomic_DNA"/>
</dbReference>
<reference evidence="8" key="1">
    <citation type="journal article" date="2019" name="Int. J. Syst. Evol. Microbiol.">
        <title>The Global Catalogue of Microorganisms (GCM) 10K type strain sequencing project: providing services to taxonomists for standard genome sequencing and annotation.</title>
        <authorList>
            <consortium name="The Broad Institute Genomics Platform"/>
            <consortium name="The Broad Institute Genome Sequencing Center for Infectious Disease"/>
            <person name="Wu L."/>
            <person name="Ma J."/>
        </authorList>
    </citation>
    <scope>NUCLEOTIDE SEQUENCE [LARGE SCALE GENOMIC DNA]</scope>
    <source>
        <strain evidence="8">JCM 18392</strain>
    </source>
</reference>
<dbReference type="Proteomes" id="UP001501323">
    <property type="component" value="Unassembled WGS sequence"/>
</dbReference>
<evidence type="ECO:0000256" key="5">
    <source>
        <dbReference type="ARBA" id="ARBA00049534"/>
    </source>
</evidence>
<feature type="binding site" evidence="6">
    <location>
        <position position="256"/>
    </location>
    <ligand>
        <name>substrate</name>
    </ligand>
</feature>
<proteinExistence type="inferred from homology"/>
<evidence type="ECO:0000313" key="7">
    <source>
        <dbReference type="EMBL" id="GAA4867792.1"/>
    </source>
</evidence>
<name>A0ABP9E4C5_9GAMM</name>
<dbReference type="InterPro" id="IPR015868">
    <property type="entry name" value="Glutaminase"/>
</dbReference>
<dbReference type="NCBIfam" id="NF002132">
    <property type="entry name" value="PRK00971.1-1"/>
    <property type="match status" value="1"/>
</dbReference>
<dbReference type="EC" id="3.5.1.2" evidence="3 6"/>
<evidence type="ECO:0000256" key="3">
    <source>
        <dbReference type="ARBA" id="ARBA00012918"/>
    </source>
</evidence>
<dbReference type="InterPro" id="IPR012338">
    <property type="entry name" value="Beta-lactam/transpept-like"/>
</dbReference>
<dbReference type="Pfam" id="PF04960">
    <property type="entry name" value="Glutaminase"/>
    <property type="match status" value="1"/>
</dbReference>
<gene>
    <name evidence="6" type="primary">glsA</name>
    <name evidence="7" type="ORF">GCM10023332_20230</name>
</gene>
<dbReference type="PANTHER" id="PTHR12544">
    <property type="entry name" value="GLUTAMINASE"/>
    <property type="match status" value="1"/>
</dbReference>
<keyword evidence="6" id="KW-0007">Acetylation</keyword>
<accession>A0ABP9E4C5</accession>
<feature type="binding site" evidence="6">
    <location>
        <position position="79"/>
    </location>
    <ligand>
        <name>substrate</name>
    </ligand>
</feature>
<feature type="binding site" evidence="6">
    <location>
        <position position="129"/>
    </location>
    <ligand>
        <name>substrate</name>
    </ligand>
</feature>
<comment type="caution">
    <text evidence="7">The sequence shown here is derived from an EMBL/GenBank/DDBJ whole genome shotgun (WGS) entry which is preliminary data.</text>
</comment>
<evidence type="ECO:0000256" key="2">
    <source>
        <dbReference type="ARBA" id="ARBA00011881"/>
    </source>
</evidence>
<feature type="binding site" evidence="6">
    <location>
        <position position="274"/>
    </location>
    <ligand>
        <name>substrate</name>
    </ligand>
</feature>
<evidence type="ECO:0000313" key="8">
    <source>
        <dbReference type="Proteomes" id="UP001501323"/>
    </source>
</evidence>
<dbReference type="PANTHER" id="PTHR12544:SF29">
    <property type="entry name" value="GLUTAMINASE"/>
    <property type="match status" value="1"/>
</dbReference>
<feature type="binding site" evidence="6">
    <location>
        <position position="173"/>
    </location>
    <ligand>
        <name>substrate</name>
    </ligand>
</feature>
<keyword evidence="8" id="KW-1185">Reference proteome</keyword>
<protein>
    <recommendedName>
        <fullName evidence="3 6">Glutaminase</fullName>
        <ecNumber evidence="3 6">3.5.1.2</ecNumber>
    </recommendedName>
</protein>
<keyword evidence="4 6" id="KW-0378">Hydrolase</keyword>
<comment type="similarity">
    <text evidence="1 6">Belongs to the glutaminase family.</text>
</comment>
<evidence type="ECO:0000256" key="1">
    <source>
        <dbReference type="ARBA" id="ARBA00011076"/>
    </source>
</evidence>
<dbReference type="NCBIfam" id="NF002133">
    <property type="entry name" value="PRK00971.1-2"/>
    <property type="match status" value="1"/>
</dbReference>
<dbReference type="HAMAP" id="MF_00313">
    <property type="entry name" value="Glutaminase"/>
    <property type="match status" value="1"/>
</dbReference>
<feature type="binding site" evidence="6">
    <location>
        <position position="204"/>
    </location>
    <ligand>
        <name>substrate</name>
    </ligand>
</feature>
<evidence type="ECO:0000256" key="6">
    <source>
        <dbReference type="HAMAP-Rule" id="MF_00313"/>
    </source>
</evidence>
<feature type="binding site" evidence="6">
    <location>
        <position position="180"/>
    </location>
    <ligand>
        <name>substrate</name>
    </ligand>
</feature>
<dbReference type="Gene3D" id="3.40.710.10">
    <property type="entry name" value="DD-peptidase/beta-lactamase superfamily"/>
    <property type="match status" value="1"/>
</dbReference>
<evidence type="ECO:0000256" key="4">
    <source>
        <dbReference type="ARBA" id="ARBA00022801"/>
    </source>
</evidence>
<comment type="subunit">
    <text evidence="2 6">Homotetramer.</text>
</comment>
<comment type="catalytic activity">
    <reaction evidence="5 6">
        <text>L-glutamine + H2O = L-glutamate + NH4(+)</text>
        <dbReference type="Rhea" id="RHEA:15889"/>
        <dbReference type="ChEBI" id="CHEBI:15377"/>
        <dbReference type="ChEBI" id="CHEBI:28938"/>
        <dbReference type="ChEBI" id="CHEBI:29985"/>
        <dbReference type="ChEBI" id="CHEBI:58359"/>
        <dbReference type="EC" id="3.5.1.2"/>
    </reaction>
</comment>
<sequence length="320" mass="34507">MGGMNLCDTPPAPLADQDFAPILDWIAAEVRPWVGRGKVADYIPRLAEVPADRFGMAVATLDGRLLQVGDAEEAFSIQSISKVFTLTMALEALGNELWNRVGREPSGSPYNSLVQLEREHGIPRNPLINAGAHVVADVILSSDDDARGRLLSFVRARSDDMAVEMDPEVARSERVAGYRNTALANFIRSFGNLDNPVEAVLDFYYHQCAIRMNCVDLARSFLYLANRGRCQHSGEVVISPERAKRINAIMLTCGTYDAAGEFAFRVGLPAKSGVGGGIVAVVPNVLAVAVWSPGLDDKGNSLAGAQALDLFTTRTGLSVF</sequence>
<dbReference type="SUPFAM" id="SSF56601">
    <property type="entry name" value="beta-lactamase/transpeptidase-like"/>
    <property type="match status" value="1"/>
</dbReference>
<dbReference type="NCBIfam" id="TIGR03814">
    <property type="entry name" value="Gln_ase"/>
    <property type="match status" value="1"/>
</dbReference>